<feature type="region of interest" description="Disordered" evidence="17">
    <location>
        <begin position="391"/>
        <end position="412"/>
    </location>
</feature>
<dbReference type="Pfam" id="PF11928">
    <property type="entry name" value="DUF3446"/>
    <property type="match status" value="1"/>
</dbReference>
<dbReference type="GO" id="GO:0000978">
    <property type="term" value="F:RNA polymerase II cis-regulatory region sequence-specific DNA binding"/>
    <property type="evidence" value="ECO:0007669"/>
    <property type="project" value="TreeGrafter"/>
</dbReference>
<keyword evidence="9 16" id="KW-0805">Transcription regulation</keyword>
<evidence type="ECO:0000256" key="7">
    <source>
        <dbReference type="ARBA" id="ARBA00022771"/>
    </source>
</evidence>
<evidence type="ECO:0000256" key="8">
    <source>
        <dbReference type="ARBA" id="ARBA00022833"/>
    </source>
</evidence>
<protein>
    <submittedName>
        <fullName evidence="19">Early growth response protein 1</fullName>
    </submittedName>
</protein>
<evidence type="ECO:0000256" key="13">
    <source>
        <dbReference type="ARBA" id="ARBA00023163"/>
    </source>
</evidence>
<proteinExistence type="inferred from homology"/>
<dbReference type="InterPro" id="IPR021849">
    <property type="entry name" value="EGR_N"/>
</dbReference>
<keyword evidence="10" id="KW-0090">Biological rhythms</keyword>
<feature type="domain" description="C2H2-type" evidence="18">
    <location>
        <begin position="443"/>
        <end position="470"/>
    </location>
</feature>
<evidence type="ECO:0000256" key="2">
    <source>
        <dbReference type="ARBA" id="ARBA00004496"/>
    </source>
</evidence>
<dbReference type="PANTHER" id="PTHR23235">
    <property type="entry name" value="KRUEPPEL-LIKE TRANSCRIPTION FACTOR"/>
    <property type="match status" value="1"/>
</dbReference>
<dbReference type="PROSITE" id="PS00028">
    <property type="entry name" value="ZINC_FINGER_C2H2_1"/>
    <property type="match status" value="3"/>
</dbReference>
<keyword evidence="6" id="KW-0677">Repeat</keyword>
<dbReference type="Gene3D" id="3.30.160.60">
    <property type="entry name" value="Classic Zinc Finger"/>
    <property type="match status" value="3"/>
</dbReference>
<evidence type="ECO:0000256" key="12">
    <source>
        <dbReference type="ARBA" id="ARBA00023159"/>
    </source>
</evidence>
<evidence type="ECO:0000256" key="5">
    <source>
        <dbReference type="ARBA" id="ARBA00022723"/>
    </source>
</evidence>
<dbReference type="SMART" id="SM00355">
    <property type="entry name" value="ZnF_C2H2"/>
    <property type="match status" value="3"/>
</dbReference>
<dbReference type="GO" id="GO:0005634">
    <property type="term" value="C:nucleus"/>
    <property type="evidence" value="ECO:0007669"/>
    <property type="project" value="UniProtKB-SubCell"/>
</dbReference>
<dbReference type="FunFam" id="3.30.160.60:FF:000515">
    <property type="entry name" value="early growth response protein 4"/>
    <property type="match status" value="1"/>
</dbReference>
<comment type="similarity">
    <text evidence="3 16">Belongs to the EGR C2H2-type zinc-finger protein family.</text>
</comment>
<dbReference type="GO" id="GO:0005737">
    <property type="term" value="C:cytoplasm"/>
    <property type="evidence" value="ECO:0007669"/>
    <property type="project" value="UniProtKB-SubCell"/>
</dbReference>
<feature type="region of interest" description="Disordered" evidence="17">
    <location>
        <begin position="484"/>
        <end position="536"/>
    </location>
</feature>
<dbReference type="PANTHER" id="PTHR23235:SF42">
    <property type="entry name" value="EARLY GROWTH RESPONSE PROTEIN 1"/>
    <property type="match status" value="1"/>
</dbReference>
<feature type="compositionally biased region" description="Low complexity" evidence="17">
    <location>
        <begin position="569"/>
        <end position="598"/>
    </location>
</feature>
<keyword evidence="11 16" id="KW-0238">DNA-binding</keyword>
<comment type="subcellular location">
    <subcellularLocation>
        <location evidence="2">Cytoplasm</location>
    </subcellularLocation>
    <subcellularLocation>
        <location evidence="1 16">Nucleus</location>
    </subcellularLocation>
</comment>
<dbReference type="AlphaFoldDB" id="A0A4U5V7J9"/>
<keyword evidence="20" id="KW-1185">Reference proteome</keyword>
<evidence type="ECO:0000259" key="18">
    <source>
        <dbReference type="PROSITE" id="PS50157"/>
    </source>
</evidence>
<keyword evidence="5 16" id="KW-0479">Metal-binding</keyword>
<feature type="region of interest" description="Disordered" evidence="17">
    <location>
        <begin position="569"/>
        <end position="609"/>
    </location>
</feature>
<sequence>MAAGCAPGAPLTGCSPAGRQSPSRTGGSNLGTRDPPALASPEHHSPQQQQQPHQSASPRDSGAETDWVLLQEDRGAQKLQERLSFSTTPKEMAATKAELLLSALQISDPLSCFPPPLSPLEGYSKLEELQMLLQNAAAGGSLLAASAAEGAGLLSGDPGEYGDSLSDLPDLQSLPPLTPRLTPLAYSGRFSFEPSNSVSSGSNLWAEPLLSLFTGLVSMAAPSPSSCSLSSSSTSVTSSVTSSSSVTQPSSIQISCGCGDVASVFSTTPTYTTAASGSDLLLPPPDSQPAPQDFQPQGPPPAYPASTSRLGLQPPSLVVSMLPDYLLSQQPQDGELGMTQDQKPVLSQNLNSQPPLTPLSTIKAFSTQIQTQPQGCSTSGTTCYQAQFTKSSRVNRKSPAGRHCKTPPHERPYACPAEGCDRRFSRSDELTRHVRVHTGQKPFQCRICMRSFSRSDHLTTHIRTHTGEKPFACTECGRKFARSDERKRHTKIHQKQRDRKADRHATSTSSAPIPISKPPTYSSPPTSSPCSSYSSPAHGSSSPAASLFPASSSFSTLNMQAASPCFTSSSSLSHIYTSSPSPHLYSSSCSSPMGSPQSELPSPHSSNIC</sequence>
<organism evidence="19 20">
    <name type="scientific">Collichthys lucidus</name>
    <name type="common">Big head croaker</name>
    <name type="synonym">Sciaena lucida</name>
    <dbReference type="NCBI Taxonomy" id="240159"/>
    <lineage>
        <taxon>Eukaryota</taxon>
        <taxon>Metazoa</taxon>
        <taxon>Chordata</taxon>
        <taxon>Craniata</taxon>
        <taxon>Vertebrata</taxon>
        <taxon>Euteleostomi</taxon>
        <taxon>Actinopterygii</taxon>
        <taxon>Neopterygii</taxon>
        <taxon>Teleostei</taxon>
        <taxon>Neoteleostei</taxon>
        <taxon>Acanthomorphata</taxon>
        <taxon>Eupercaria</taxon>
        <taxon>Sciaenidae</taxon>
        <taxon>Collichthys</taxon>
    </lineage>
</organism>
<evidence type="ECO:0000313" key="20">
    <source>
        <dbReference type="Proteomes" id="UP000298787"/>
    </source>
</evidence>
<evidence type="ECO:0000256" key="15">
    <source>
        <dbReference type="PROSITE-ProRule" id="PRU00042"/>
    </source>
</evidence>
<dbReference type="STRING" id="240159.A0A4U5V7J9"/>
<dbReference type="Pfam" id="PF00096">
    <property type="entry name" value="zf-C2H2"/>
    <property type="match status" value="3"/>
</dbReference>
<keyword evidence="8 16" id="KW-0862">Zinc</keyword>
<evidence type="ECO:0000256" key="1">
    <source>
        <dbReference type="ARBA" id="ARBA00004123"/>
    </source>
</evidence>
<dbReference type="Proteomes" id="UP000298787">
    <property type="component" value="Chromosome 15"/>
</dbReference>
<name>A0A4U5V7J9_COLLU</name>
<feature type="compositionally biased region" description="Low complexity" evidence="17">
    <location>
        <begin position="512"/>
        <end position="536"/>
    </location>
</feature>
<dbReference type="GO" id="GO:0048511">
    <property type="term" value="P:rhythmic process"/>
    <property type="evidence" value="ECO:0007669"/>
    <property type="project" value="UniProtKB-KW"/>
</dbReference>
<feature type="compositionally biased region" description="Polar residues" evidence="17">
    <location>
        <begin position="599"/>
        <end position="609"/>
    </location>
</feature>
<evidence type="ECO:0000256" key="16">
    <source>
        <dbReference type="RuleBase" id="RU363046"/>
    </source>
</evidence>
<evidence type="ECO:0000256" key="9">
    <source>
        <dbReference type="ARBA" id="ARBA00023015"/>
    </source>
</evidence>
<keyword evidence="4" id="KW-0963">Cytoplasm</keyword>
<keyword evidence="14 16" id="KW-0539">Nucleus</keyword>
<dbReference type="EMBL" id="CM014092">
    <property type="protein sequence ID" value="TKS83381.1"/>
    <property type="molecule type" value="Genomic_DNA"/>
</dbReference>
<accession>A0A4U5V7J9</accession>
<evidence type="ECO:0000256" key="3">
    <source>
        <dbReference type="ARBA" id="ARBA00005682"/>
    </source>
</evidence>
<dbReference type="OrthoDB" id="10018191at2759"/>
<feature type="region of interest" description="Disordered" evidence="17">
    <location>
        <begin position="227"/>
        <end position="251"/>
    </location>
</feature>
<dbReference type="SUPFAM" id="SSF57667">
    <property type="entry name" value="beta-beta-alpha zinc fingers"/>
    <property type="match status" value="2"/>
</dbReference>
<evidence type="ECO:0000313" key="19">
    <source>
        <dbReference type="EMBL" id="TKS83381.1"/>
    </source>
</evidence>
<feature type="compositionally biased region" description="Low complexity" evidence="17">
    <location>
        <begin position="46"/>
        <end position="55"/>
    </location>
</feature>
<feature type="region of interest" description="Disordered" evidence="17">
    <location>
        <begin position="1"/>
        <end position="73"/>
    </location>
</feature>
<evidence type="ECO:0000256" key="11">
    <source>
        <dbReference type="ARBA" id="ARBA00023125"/>
    </source>
</evidence>
<reference evidence="19 20" key="1">
    <citation type="submission" date="2019-01" db="EMBL/GenBank/DDBJ databases">
        <title>Genome Assembly of Collichthys lucidus.</title>
        <authorList>
            <person name="Cai M."/>
            <person name="Xiao S."/>
        </authorList>
    </citation>
    <scope>NUCLEOTIDE SEQUENCE [LARGE SCALE GENOMIC DNA]</scope>
    <source>
        <strain evidence="19">JT15FE1705JMU</strain>
        <tissue evidence="19">Muscle</tissue>
    </source>
</reference>
<dbReference type="GO" id="GO:0008270">
    <property type="term" value="F:zinc ion binding"/>
    <property type="evidence" value="ECO:0007669"/>
    <property type="project" value="UniProtKB-KW"/>
</dbReference>
<dbReference type="GO" id="GO:0000981">
    <property type="term" value="F:DNA-binding transcription factor activity, RNA polymerase II-specific"/>
    <property type="evidence" value="ECO:0007669"/>
    <property type="project" value="TreeGrafter"/>
</dbReference>
<keyword evidence="13 16" id="KW-0804">Transcription</keyword>
<evidence type="ECO:0000256" key="17">
    <source>
        <dbReference type="SAM" id="MobiDB-lite"/>
    </source>
</evidence>
<keyword evidence="12" id="KW-0010">Activator</keyword>
<dbReference type="PROSITE" id="PS50157">
    <property type="entry name" value="ZINC_FINGER_C2H2_2"/>
    <property type="match status" value="3"/>
</dbReference>
<feature type="domain" description="C2H2-type" evidence="18">
    <location>
        <begin position="413"/>
        <end position="442"/>
    </location>
</feature>
<dbReference type="InterPro" id="IPR013087">
    <property type="entry name" value="Znf_C2H2_type"/>
</dbReference>
<feature type="region of interest" description="Disordered" evidence="17">
    <location>
        <begin position="275"/>
        <end position="309"/>
    </location>
</feature>
<evidence type="ECO:0000256" key="10">
    <source>
        <dbReference type="ARBA" id="ARBA00023108"/>
    </source>
</evidence>
<gene>
    <name evidence="19" type="ORF">D9C73_017493</name>
</gene>
<feature type="compositionally biased region" description="Basic residues" evidence="17">
    <location>
        <begin position="488"/>
        <end position="498"/>
    </location>
</feature>
<dbReference type="InterPro" id="IPR036236">
    <property type="entry name" value="Znf_C2H2_sf"/>
</dbReference>
<feature type="compositionally biased region" description="Basic residues" evidence="17">
    <location>
        <begin position="393"/>
        <end position="406"/>
    </location>
</feature>
<evidence type="ECO:0000256" key="6">
    <source>
        <dbReference type="ARBA" id="ARBA00022737"/>
    </source>
</evidence>
<evidence type="ECO:0000256" key="4">
    <source>
        <dbReference type="ARBA" id="ARBA00022490"/>
    </source>
</evidence>
<feature type="domain" description="C2H2-type" evidence="18">
    <location>
        <begin position="471"/>
        <end position="498"/>
    </location>
</feature>
<evidence type="ECO:0000256" key="14">
    <source>
        <dbReference type="ARBA" id="ARBA00023242"/>
    </source>
</evidence>
<keyword evidence="7 15" id="KW-0863">Zinc-finger</keyword>
<feature type="compositionally biased region" description="Polar residues" evidence="17">
    <location>
        <begin position="18"/>
        <end position="31"/>
    </location>
</feature>